<sequence length="821" mass="89710">MSYAVRKAELPRSAGGSDRPMTALIHDYICLYSHDLRRKQKRWQDGKLKYHTHNKRVMVYDDHGGFVGDLHLETGLDLAEGDDLTLDRGGAIVQVCELVGTREQDLSELLDKRAKEVEQRRASAAARPPTGSAVRPVATPRLQLKHQPLNAVVPNAGSPIGRAAVPEHSPYEARRQQQEQESAAKRRKLSVSPPSKSGWASALFGTRISLTGGAGMMPRVRALQDTTNVQAIPGERERGKRDAEDDEVVVVEARSNGRARNEVASSRTESAMPRRPGNVNTTKRQVEKDAEEEVQARATKRATARTTKRATKDLPEEAESGEPRRAKTTSITKTRATTESPPPDLGATITSSEMQEPSRATPQDTNTGAMFMDQALVPSTPDEVEEVIRSSSEDEAPPPKKTVPVAAPVVPKAKKNASQRLERLPQPKHPVIEEDNEEEHPKPVKPLPSRLSAQRKEKQPAKKASTRAKKLPKPVSPTLEEDSAKEDIRTVEDASITNEPEQRTKLRIKSRPKRGLLVMNEKKNPLPDKSRQLATVVETPPAPAQASRPPTPIGPPVQSGFVVQEDTDEEDIWITHRNNRRKKGQIEARPDDTNVTDDDSYAQPARRVRKRKAHEEEFPFCSDHGDGESEKGGDDVASSTEEEPAPKATKKQHPKQKTAATGPRIVPIRKGVKCKEILGLVSLVDEELGPAPLALTTDRMSMLLPSNSATESTAAPEPTIAEEQQTEHTAPTTAAPPRIANPATRGKKAATKEHAAGQVPQVMVPMEPAATRRSIAVSAPALTKKASGTAVDLPGFGRANGGAWSRHAEDLLGMTRPEKRR</sequence>
<dbReference type="GO" id="GO:0005634">
    <property type="term" value="C:nucleus"/>
    <property type="evidence" value="ECO:0007669"/>
    <property type="project" value="TreeGrafter"/>
</dbReference>
<dbReference type="InterPro" id="IPR018838">
    <property type="entry name" value="ZGRF1-like_N"/>
</dbReference>
<dbReference type="Pfam" id="PF10382">
    <property type="entry name" value="ZGRF1-like_N"/>
    <property type="match status" value="1"/>
</dbReference>
<name>A0A084AJ68_STACB</name>
<feature type="region of interest" description="Disordered" evidence="1">
    <location>
        <begin position="785"/>
        <end position="821"/>
    </location>
</feature>
<accession>A0A084AJ68</accession>
<feature type="compositionally biased region" description="Polar residues" evidence="1">
    <location>
        <begin position="348"/>
        <end position="368"/>
    </location>
</feature>
<gene>
    <name evidence="3" type="ORF">S7711_01858</name>
</gene>
<feature type="region of interest" description="Disordered" evidence="1">
    <location>
        <begin position="706"/>
        <end position="763"/>
    </location>
</feature>
<reference evidence="3 4" key="1">
    <citation type="journal article" date="2014" name="BMC Genomics">
        <title>Comparative genome sequencing reveals chemotype-specific gene clusters in the toxigenic black mold Stachybotrys.</title>
        <authorList>
            <person name="Semeiks J."/>
            <person name="Borek D."/>
            <person name="Otwinowski Z."/>
            <person name="Grishin N.V."/>
        </authorList>
    </citation>
    <scope>NUCLEOTIDE SEQUENCE [LARGE SCALE GENOMIC DNA]</scope>
    <source>
        <strain evidence="4">CBS 109288 / IBT 7711</strain>
    </source>
</reference>
<feature type="domain" description="5'-3' DNA helicase ZGRF1-like N-terminal" evidence="2">
    <location>
        <begin position="25"/>
        <end position="106"/>
    </location>
</feature>
<dbReference type="PANTHER" id="PTHR28535:SF1">
    <property type="entry name" value="PROTEIN ZGRF1"/>
    <property type="match status" value="1"/>
</dbReference>
<keyword evidence="4" id="KW-1185">Reference proteome</keyword>
<dbReference type="InterPro" id="IPR052800">
    <property type="entry name" value="DNA_Repair_Helicase_ZGRF1"/>
</dbReference>
<feature type="compositionally biased region" description="Basic and acidic residues" evidence="1">
    <location>
        <begin position="613"/>
        <end position="634"/>
    </location>
</feature>
<feature type="compositionally biased region" description="Basic residues" evidence="1">
    <location>
        <begin position="298"/>
        <end position="309"/>
    </location>
</feature>
<protein>
    <recommendedName>
        <fullName evidence="2">5'-3' DNA helicase ZGRF1-like N-terminal domain-containing protein</fullName>
    </recommendedName>
</protein>
<evidence type="ECO:0000313" key="3">
    <source>
        <dbReference type="EMBL" id="KEY65347.1"/>
    </source>
</evidence>
<feature type="compositionally biased region" description="Basic and acidic residues" evidence="1">
    <location>
        <begin position="520"/>
        <end position="531"/>
    </location>
</feature>
<dbReference type="GO" id="GO:0006302">
    <property type="term" value="P:double-strand break repair"/>
    <property type="evidence" value="ECO:0007669"/>
    <property type="project" value="TreeGrafter"/>
</dbReference>
<evidence type="ECO:0000313" key="4">
    <source>
        <dbReference type="Proteomes" id="UP000028045"/>
    </source>
</evidence>
<dbReference type="GO" id="GO:0035861">
    <property type="term" value="C:site of double-strand break"/>
    <property type="evidence" value="ECO:0007669"/>
    <property type="project" value="TreeGrafter"/>
</dbReference>
<dbReference type="EMBL" id="KL648706">
    <property type="protein sequence ID" value="KEY65347.1"/>
    <property type="molecule type" value="Genomic_DNA"/>
</dbReference>
<dbReference type="HOGENOM" id="CLU_006584_0_0_1"/>
<feature type="compositionally biased region" description="Low complexity" evidence="1">
    <location>
        <begin position="402"/>
        <end position="411"/>
    </location>
</feature>
<evidence type="ECO:0000256" key="1">
    <source>
        <dbReference type="SAM" id="MobiDB-lite"/>
    </source>
</evidence>
<evidence type="ECO:0000259" key="2">
    <source>
        <dbReference type="Pfam" id="PF10382"/>
    </source>
</evidence>
<feature type="compositionally biased region" description="Low complexity" evidence="1">
    <location>
        <begin position="328"/>
        <end position="338"/>
    </location>
</feature>
<dbReference type="Proteomes" id="UP000028045">
    <property type="component" value="Unassembled WGS sequence"/>
</dbReference>
<dbReference type="OrthoDB" id="6513042at2759"/>
<dbReference type="AlphaFoldDB" id="A0A084AJ68"/>
<feature type="compositionally biased region" description="Basic and acidic residues" evidence="1">
    <location>
        <begin position="310"/>
        <end position="325"/>
    </location>
</feature>
<feature type="compositionally biased region" description="Basic and acidic residues" evidence="1">
    <location>
        <begin position="169"/>
        <end position="184"/>
    </location>
</feature>
<feature type="region of interest" description="Disordered" evidence="1">
    <location>
        <begin position="141"/>
        <end position="200"/>
    </location>
</feature>
<dbReference type="PANTHER" id="PTHR28535">
    <property type="entry name" value="ZINC FINGER GRF-TYPE CONTAINING 1"/>
    <property type="match status" value="1"/>
</dbReference>
<feature type="compositionally biased region" description="Low complexity" evidence="1">
    <location>
        <begin position="729"/>
        <end position="744"/>
    </location>
</feature>
<feature type="compositionally biased region" description="Basic residues" evidence="1">
    <location>
        <begin position="505"/>
        <end position="514"/>
    </location>
</feature>
<feature type="region of interest" description="Disordered" evidence="1">
    <location>
        <begin position="255"/>
        <end position="668"/>
    </location>
</feature>
<organism evidence="3 4">
    <name type="scientific">Stachybotrys chartarum (strain CBS 109288 / IBT 7711)</name>
    <name type="common">Toxic black mold</name>
    <name type="synonym">Stilbospora chartarum</name>
    <dbReference type="NCBI Taxonomy" id="1280523"/>
    <lineage>
        <taxon>Eukaryota</taxon>
        <taxon>Fungi</taxon>
        <taxon>Dikarya</taxon>
        <taxon>Ascomycota</taxon>
        <taxon>Pezizomycotina</taxon>
        <taxon>Sordariomycetes</taxon>
        <taxon>Hypocreomycetidae</taxon>
        <taxon>Hypocreales</taxon>
        <taxon>Stachybotryaceae</taxon>
        <taxon>Stachybotrys</taxon>
    </lineage>
</organism>
<proteinExistence type="predicted"/>